<dbReference type="OrthoDB" id="4329349at2759"/>
<dbReference type="KEGG" id="uvi:66060896"/>
<evidence type="ECO:0000256" key="3">
    <source>
        <dbReference type="ARBA" id="ARBA00022989"/>
    </source>
</evidence>
<keyword evidence="4 7" id="KW-0472">Membrane</keyword>
<evidence type="ECO:0000256" key="5">
    <source>
        <dbReference type="ARBA" id="ARBA00038359"/>
    </source>
</evidence>
<keyword evidence="3 7" id="KW-1133">Transmembrane helix</keyword>
<feature type="compositionally biased region" description="Basic and acidic residues" evidence="6">
    <location>
        <begin position="333"/>
        <end position="344"/>
    </location>
</feature>
<dbReference type="InterPro" id="IPR049326">
    <property type="entry name" value="Rhodopsin_dom_fungi"/>
</dbReference>
<feature type="transmembrane region" description="Helical" evidence="7">
    <location>
        <begin position="245"/>
        <end position="266"/>
    </location>
</feature>
<keyword evidence="2 7" id="KW-0812">Transmembrane</keyword>
<name>A0A8E5ME23_USTVR</name>
<comment type="subcellular location">
    <subcellularLocation>
        <location evidence="1">Membrane</location>
        <topology evidence="1">Multi-pass membrane protein</topology>
    </subcellularLocation>
</comment>
<organism evidence="9 10">
    <name type="scientific">Ustilaginoidea virens</name>
    <name type="common">Rice false smut fungus</name>
    <name type="synonym">Villosiclava virens</name>
    <dbReference type="NCBI Taxonomy" id="1159556"/>
    <lineage>
        <taxon>Eukaryota</taxon>
        <taxon>Fungi</taxon>
        <taxon>Dikarya</taxon>
        <taxon>Ascomycota</taxon>
        <taxon>Pezizomycotina</taxon>
        <taxon>Sordariomycetes</taxon>
        <taxon>Hypocreomycetidae</taxon>
        <taxon>Hypocreales</taxon>
        <taxon>Clavicipitaceae</taxon>
        <taxon>Ustilaginoidea</taxon>
    </lineage>
</organism>
<feature type="transmembrane region" description="Helical" evidence="7">
    <location>
        <begin position="166"/>
        <end position="186"/>
    </location>
</feature>
<proteinExistence type="inferred from homology"/>
<evidence type="ECO:0000259" key="8">
    <source>
        <dbReference type="Pfam" id="PF20684"/>
    </source>
</evidence>
<dbReference type="InterPro" id="IPR052337">
    <property type="entry name" value="SAT4-like"/>
</dbReference>
<evidence type="ECO:0000256" key="7">
    <source>
        <dbReference type="SAM" id="Phobius"/>
    </source>
</evidence>
<evidence type="ECO:0000256" key="2">
    <source>
        <dbReference type="ARBA" id="ARBA00022692"/>
    </source>
</evidence>
<evidence type="ECO:0000256" key="4">
    <source>
        <dbReference type="ARBA" id="ARBA00023136"/>
    </source>
</evidence>
<dbReference type="PANTHER" id="PTHR33048:SF2">
    <property type="entry name" value="SRPK"/>
    <property type="match status" value="1"/>
</dbReference>
<dbReference type="PANTHER" id="PTHR33048">
    <property type="entry name" value="PTH11-LIKE INTEGRAL MEMBRANE PROTEIN (AFU_ORTHOLOGUE AFUA_5G11245)"/>
    <property type="match status" value="1"/>
</dbReference>
<keyword evidence="10" id="KW-1185">Reference proteome</keyword>
<evidence type="ECO:0000256" key="1">
    <source>
        <dbReference type="ARBA" id="ARBA00004141"/>
    </source>
</evidence>
<feature type="region of interest" description="Disordered" evidence="6">
    <location>
        <begin position="314"/>
        <end position="406"/>
    </location>
</feature>
<gene>
    <name evidence="9" type="ORF">UV8b_00118</name>
</gene>
<dbReference type="AlphaFoldDB" id="A0A8E5ME23"/>
<dbReference type="GeneID" id="66060896"/>
<protein>
    <recommendedName>
        <fullName evidence="8">Rhodopsin domain-containing protein</fullName>
    </recommendedName>
</protein>
<evidence type="ECO:0000256" key="6">
    <source>
        <dbReference type="SAM" id="MobiDB-lite"/>
    </source>
</evidence>
<dbReference type="Proteomes" id="UP000027002">
    <property type="component" value="Chromosome 1"/>
</dbReference>
<sequence length="406" mass="44756">MTFPSSIMFDRRASDSTRHNVTMTEIWVEYSIGLAILLCRIICRCLSVGSKWDGDDYCSVAAVFLWTVSKKKQNSMAWILDRLANSSPAKAMVTLVSYIARKTASIATRGHRLNTRMTDDEENIIVVSRKCVLVLWCGYVLLIWLLKACMLFLYQRLTLNLKQERLVKITAWICAVAFIAAIAVVLGHCSPIHKKWQITPYPGDACVLGTPIYYAIMATNVPTDLLIAVIPIPLLLTVQLPWKKYATPACGVFIVIATILRCVLSLQHLRSPHDRTVWSIREAAIGIVAANMPIVGPWLARGVRRVPSLRSRQASAYGADGTKASPAGTHELSVLDKGAKEKSGRKGLGWTTMDGESNECMVEEADHQMHAGLSRERSRDTNASSSSARAVEGPPAQDIGISQAIY</sequence>
<feature type="transmembrane region" description="Helical" evidence="7">
    <location>
        <begin position="278"/>
        <end position="300"/>
    </location>
</feature>
<dbReference type="EMBL" id="CP072753">
    <property type="protein sequence ID" value="QUC15877.1"/>
    <property type="molecule type" value="Genomic_DNA"/>
</dbReference>
<dbReference type="Pfam" id="PF20684">
    <property type="entry name" value="Fung_rhodopsin"/>
    <property type="match status" value="1"/>
</dbReference>
<comment type="similarity">
    <text evidence="5">Belongs to the SAT4 family.</text>
</comment>
<evidence type="ECO:0000313" key="10">
    <source>
        <dbReference type="Proteomes" id="UP000027002"/>
    </source>
</evidence>
<feature type="compositionally biased region" description="Basic and acidic residues" evidence="6">
    <location>
        <begin position="364"/>
        <end position="380"/>
    </location>
</feature>
<feature type="transmembrane region" description="Helical" evidence="7">
    <location>
        <begin position="133"/>
        <end position="154"/>
    </location>
</feature>
<dbReference type="GO" id="GO:0016020">
    <property type="term" value="C:membrane"/>
    <property type="evidence" value="ECO:0007669"/>
    <property type="project" value="UniProtKB-SubCell"/>
</dbReference>
<evidence type="ECO:0000313" key="9">
    <source>
        <dbReference type="EMBL" id="QUC15877.1"/>
    </source>
</evidence>
<accession>A0A8E5ME23</accession>
<reference evidence="9" key="1">
    <citation type="submission" date="2020-03" db="EMBL/GenBank/DDBJ databases">
        <title>A mixture of massive structural variations and highly conserved coding sequences in Ustilaginoidea virens genome.</title>
        <authorList>
            <person name="Zhang K."/>
            <person name="Zhao Z."/>
            <person name="Zhang Z."/>
            <person name="Li Y."/>
            <person name="Hsiang T."/>
            <person name="Sun W."/>
        </authorList>
    </citation>
    <scope>NUCLEOTIDE SEQUENCE</scope>
    <source>
        <strain evidence="9">UV-8b</strain>
    </source>
</reference>
<feature type="transmembrane region" description="Helical" evidence="7">
    <location>
        <begin position="212"/>
        <end position="238"/>
    </location>
</feature>
<dbReference type="RefSeq" id="XP_042993550.1">
    <property type="nucleotide sequence ID" value="XM_043137616.1"/>
</dbReference>
<feature type="domain" description="Rhodopsin" evidence="8">
    <location>
        <begin position="40"/>
        <end position="300"/>
    </location>
</feature>